<organism evidence="2 3">
    <name type="scientific">Plasmodium chabaudi adami</name>
    <dbReference type="NCBI Taxonomy" id="5826"/>
    <lineage>
        <taxon>Eukaryota</taxon>
        <taxon>Sar</taxon>
        <taxon>Alveolata</taxon>
        <taxon>Apicomplexa</taxon>
        <taxon>Aconoidasida</taxon>
        <taxon>Haemosporida</taxon>
        <taxon>Plasmodiidae</taxon>
        <taxon>Plasmodium</taxon>
        <taxon>Plasmodium (Vinckeia)</taxon>
    </lineage>
</organism>
<dbReference type="OrthoDB" id="386500at2759"/>
<proteinExistence type="predicted"/>
<evidence type="ECO:0000313" key="3">
    <source>
        <dbReference type="Proteomes" id="UP000195879"/>
    </source>
</evidence>
<evidence type="ECO:0000313" key="2">
    <source>
        <dbReference type="EMBL" id="SCN59636.1"/>
    </source>
</evidence>
<dbReference type="EMBL" id="LT608202">
    <property type="protein sequence ID" value="SCN59636.1"/>
    <property type="molecule type" value="Genomic_DNA"/>
</dbReference>
<reference evidence="2 3" key="1">
    <citation type="submission" date="2016-08" db="EMBL/GenBank/DDBJ databases">
        <authorList>
            <consortium name="Pathogen Informatics"/>
        </authorList>
    </citation>
    <scope>NUCLEOTIDE SEQUENCE [LARGE SCALE GENOMIC DNA]</scope>
    <source>
        <strain evidence="2 3">DK</strain>
    </source>
</reference>
<sequence>MKENTNMNYNDHNQTKFCNVLSNLKKCCCNTCDTNSLVFSDNSIILNNIRNYKSETSIKHETNTNHSYHHNDTLSKASLNNNNISNTYSNYIDDNAFSSLDNNYKKRNINVNSGIYMHETDRLPHFYENFDYNNAKYKYIFQDNSHPNIGSIPQGEISTEESNNGIIINEQNINKNINYTPHKNNIIKYEIYRNGNKLNYKNDFGEDSNYKPTQKIYTSMKDDNVVYKNGYINNPEMYIYDNPNFENNQVHYHPIKLNHNTSISNTYNDNKEHKVIDPLIDHLYLDIKSEANEKENETSEGIEGRLSKYNESCNTINESIIIPTNEQPQIFSNSVPYLSHLNEKSKPNFVKKSNQTINQSKKNRIRKIKKKFASLIKNKKKQKKATPKKGKAKSRKLRLRSSNKKKKYTINKEKKTRKIRNGNNIKKNSHARKFKISTNIGSSRGKINIRSKRVLAHKRKNKKIQKRQMRFRRKIMPRVVNNKIINDMLTKNRGKRDKSQHNKISIEKKINNIYNGKGNTHSKFNKKHNPKNRVNYIKKKKKIIYDEINNKDKYLKLARHLGNEKNETHLEVEFINKKDISEFHKENKSKTVHPPSINNTIIQCSDNCSVNNNKETSNLSPQNSTLSSELSTLKRSDLKYLKDDKYTDITDNDENNYKKQNCYDLKLENKHDAIVMPDRKSGSIYSNATSSSNLQEYDEKKIFFELLNILVIKLIKKNFKNPFNNSFSISNENIQGLLFDGSDKNDNDATINFLKRINATLSIENMEGNGFNIEEEKDKMERTNANMISRSNKNRVKYNQMGYFSDDLKKVCNDMVDNDNYFFPIKRKINMRKSKSNDSFFDSKHMKEKERRIKLVGTFLKSGSPLKYKIWKNKNENKLFKSNIIQQRSLFQKDETSENKIIYVINSIIFYSNKLKNMLNISIKRGIYPNRHALKIKIFMLSLIFLIKKVKEDCFFCDSFYLKQVIILIKEIIENLKPMILNLTNKTEVTKFESVIIKIYFIELCKLSNLLYSLDNITTSDINCLYSSLSSKNIELLSSKMDKLIKSSENIKYEDTNGTSDIICTNDDTKEKETNCQVMNNEEYHKNITNNNYSNDNNILLKNKKCIYSYKKESPDTKYYNKHGKINNYDSYYVLIKRLKADLKGLVRNGVDKLYNIRLILQYLDRLSYIYKPLNNLEGHINSNNKIDKIIKNINVQKCLFFENNKETILNEEMTRYIKSVMKRLTNLTNHLSDISNVGKFENNFMSKSTSSSIEIAKCDNNMAKNIFFLKKKNSIAEKNDKYSYIDETEEFDKINTHLNSIINLKNKNVGTLQDYNKHFNVMKKYNQELSLLNELQRNDKLLINDPIDSINISDFSSLLKYYVNTNRCNKKYMIKNKNDCLPKYLRELYMQDQHPLLNFKNNIFGTIPENIYSMEWNSKNSVHENANNTSKLKDDIFDMKKYKTTLMQRKNKLKSFSAESIELNKKRNHAIKYFKMY</sequence>
<feature type="compositionally biased region" description="Basic residues" evidence="1">
    <location>
        <begin position="376"/>
        <end position="420"/>
    </location>
</feature>
<protein>
    <submittedName>
        <fullName evidence="2">Uncharacterized protein</fullName>
    </submittedName>
</protein>
<feature type="region of interest" description="Disordered" evidence="1">
    <location>
        <begin position="376"/>
        <end position="428"/>
    </location>
</feature>
<dbReference type="Proteomes" id="UP000195879">
    <property type="component" value="Chromosome 8"/>
</dbReference>
<gene>
    <name evidence="2" type="ORF">PCHDK_000164300</name>
</gene>
<name>A0A1D3RTP8_PLACE</name>
<evidence type="ECO:0000256" key="1">
    <source>
        <dbReference type="SAM" id="MobiDB-lite"/>
    </source>
</evidence>
<accession>A0A1D3RTP8</accession>